<keyword evidence="5" id="KW-0378">Hydrolase</keyword>
<evidence type="ECO:0000313" key="15">
    <source>
        <dbReference type="Proteomes" id="UP000663829"/>
    </source>
</evidence>
<keyword evidence="4" id="KW-0479">Metal-binding</keyword>
<dbReference type="PRINTS" id="PR00786">
    <property type="entry name" value="NEPRILYSIN"/>
</dbReference>
<accession>A0A814CU75</accession>
<keyword evidence="6" id="KW-0862">Zinc</keyword>
<evidence type="ECO:0000256" key="2">
    <source>
        <dbReference type="ARBA" id="ARBA00007357"/>
    </source>
</evidence>
<dbReference type="GO" id="GO:0016485">
    <property type="term" value="P:protein processing"/>
    <property type="evidence" value="ECO:0007669"/>
    <property type="project" value="TreeGrafter"/>
</dbReference>
<dbReference type="EMBL" id="CAJOBC010002208">
    <property type="protein sequence ID" value="CAF3721299.1"/>
    <property type="molecule type" value="Genomic_DNA"/>
</dbReference>
<keyword evidence="3" id="KW-0645">Protease</keyword>
<dbReference type="GO" id="GO:0005886">
    <property type="term" value="C:plasma membrane"/>
    <property type="evidence" value="ECO:0007669"/>
    <property type="project" value="TreeGrafter"/>
</dbReference>
<dbReference type="OrthoDB" id="6475849at2759"/>
<evidence type="ECO:0000256" key="7">
    <source>
        <dbReference type="ARBA" id="ARBA00023049"/>
    </source>
</evidence>
<evidence type="ECO:0000313" key="12">
    <source>
        <dbReference type="EMBL" id="CAF0945068.1"/>
    </source>
</evidence>
<dbReference type="InterPro" id="IPR024079">
    <property type="entry name" value="MetalloPept_cat_dom_sf"/>
</dbReference>
<dbReference type="PROSITE" id="PS51885">
    <property type="entry name" value="NEPRILYSIN"/>
    <property type="match status" value="1"/>
</dbReference>
<dbReference type="Pfam" id="PF01431">
    <property type="entry name" value="Peptidase_M13"/>
    <property type="match status" value="1"/>
</dbReference>
<dbReference type="AlphaFoldDB" id="A0A814CU75"/>
<evidence type="ECO:0000256" key="5">
    <source>
        <dbReference type="ARBA" id="ARBA00022801"/>
    </source>
</evidence>
<evidence type="ECO:0000259" key="10">
    <source>
        <dbReference type="Pfam" id="PF05649"/>
    </source>
</evidence>
<dbReference type="Proteomes" id="UP000677228">
    <property type="component" value="Unassembled WGS sequence"/>
</dbReference>
<reference evidence="12" key="1">
    <citation type="submission" date="2021-02" db="EMBL/GenBank/DDBJ databases">
        <authorList>
            <person name="Nowell W R."/>
        </authorList>
    </citation>
    <scope>NUCLEOTIDE SEQUENCE</scope>
</reference>
<dbReference type="Gene3D" id="1.10.1380.10">
    <property type="entry name" value="Neutral endopeptidase , domain2"/>
    <property type="match status" value="1"/>
</dbReference>
<proteinExistence type="inferred from homology"/>
<dbReference type="InterPro" id="IPR042089">
    <property type="entry name" value="Peptidase_M13_dom_2"/>
</dbReference>
<dbReference type="EMBL" id="CAJNOQ010002208">
    <property type="protein sequence ID" value="CAF0945068.1"/>
    <property type="molecule type" value="Genomic_DNA"/>
</dbReference>
<dbReference type="EMBL" id="CAJNOK010002270">
    <property type="protein sequence ID" value="CAF0852633.1"/>
    <property type="molecule type" value="Genomic_DNA"/>
</dbReference>
<comment type="similarity">
    <text evidence="2">Belongs to the peptidase M13 family.</text>
</comment>
<evidence type="ECO:0000313" key="13">
    <source>
        <dbReference type="EMBL" id="CAF3637839.1"/>
    </source>
</evidence>
<protein>
    <submittedName>
        <fullName evidence="12">Uncharacterized protein</fullName>
    </submittedName>
</protein>
<dbReference type="Proteomes" id="UP000681722">
    <property type="component" value="Unassembled WGS sequence"/>
</dbReference>
<organism evidence="12 15">
    <name type="scientific">Didymodactylos carnosus</name>
    <dbReference type="NCBI Taxonomy" id="1234261"/>
    <lineage>
        <taxon>Eukaryota</taxon>
        <taxon>Metazoa</taxon>
        <taxon>Spiralia</taxon>
        <taxon>Gnathifera</taxon>
        <taxon>Rotifera</taxon>
        <taxon>Eurotatoria</taxon>
        <taxon>Bdelloidea</taxon>
        <taxon>Philodinida</taxon>
        <taxon>Philodinidae</taxon>
        <taxon>Didymodactylos</taxon>
    </lineage>
</organism>
<evidence type="ECO:0000256" key="1">
    <source>
        <dbReference type="ARBA" id="ARBA00001947"/>
    </source>
</evidence>
<name>A0A814CU75_9BILA</name>
<dbReference type="Gene3D" id="3.40.390.10">
    <property type="entry name" value="Collagenase (Catalytic Domain)"/>
    <property type="match status" value="1"/>
</dbReference>
<dbReference type="Pfam" id="PF05649">
    <property type="entry name" value="Peptidase_M13_N"/>
    <property type="match status" value="1"/>
</dbReference>
<dbReference type="GO" id="GO:0046872">
    <property type="term" value="F:metal ion binding"/>
    <property type="evidence" value="ECO:0007669"/>
    <property type="project" value="UniProtKB-KW"/>
</dbReference>
<comment type="caution">
    <text evidence="12">The sequence shown here is derived from an EMBL/GenBank/DDBJ whole genome shotgun (WGS) entry which is preliminary data.</text>
</comment>
<keyword evidence="7" id="KW-0482">Metalloprotease</keyword>
<evidence type="ECO:0000256" key="6">
    <source>
        <dbReference type="ARBA" id="ARBA00022833"/>
    </source>
</evidence>
<dbReference type="InterPro" id="IPR008753">
    <property type="entry name" value="Peptidase_M13_N"/>
</dbReference>
<dbReference type="Proteomes" id="UP000682733">
    <property type="component" value="Unassembled WGS sequence"/>
</dbReference>
<keyword evidence="8" id="KW-0732">Signal</keyword>
<dbReference type="Proteomes" id="UP000663829">
    <property type="component" value="Unassembled WGS sequence"/>
</dbReference>
<feature type="signal peptide" evidence="8">
    <location>
        <begin position="1"/>
        <end position="23"/>
    </location>
</feature>
<dbReference type="SUPFAM" id="SSF55486">
    <property type="entry name" value="Metalloproteases ('zincins'), catalytic domain"/>
    <property type="match status" value="1"/>
</dbReference>
<feature type="domain" description="Peptidase M13 N-terminal" evidence="10">
    <location>
        <begin position="54"/>
        <end position="437"/>
    </location>
</feature>
<dbReference type="GO" id="GO:0004222">
    <property type="term" value="F:metalloendopeptidase activity"/>
    <property type="evidence" value="ECO:0007669"/>
    <property type="project" value="InterPro"/>
</dbReference>
<comment type="cofactor">
    <cofactor evidence="1">
        <name>Zn(2+)</name>
        <dbReference type="ChEBI" id="CHEBI:29105"/>
    </cofactor>
</comment>
<keyword evidence="15" id="KW-1185">Reference proteome</keyword>
<gene>
    <name evidence="12" type="ORF">GPM918_LOCUS10926</name>
    <name evidence="11" type="ORF">OVA965_LOCUS7225</name>
    <name evidence="14" type="ORF">SRO942_LOCUS10927</name>
    <name evidence="13" type="ORF">TMI583_LOCUS7221</name>
</gene>
<evidence type="ECO:0000256" key="8">
    <source>
        <dbReference type="SAM" id="SignalP"/>
    </source>
</evidence>
<evidence type="ECO:0000313" key="14">
    <source>
        <dbReference type="EMBL" id="CAF3721299.1"/>
    </source>
</evidence>
<dbReference type="PANTHER" id="PTHR11733:SF167">
    <property type="entry name" value="FI17812P1-RELATED"/>
    <property type="match status" value="1"/>
</dbReference>
<dbReference type="InterPro" id="IPR000718">
    <property type="entry name" value="Peptidase_M13"/>
</dbReference>
<evidence type="ECO:0000256" key="4">
    <source>
        <dbReference type="ARBA" id="ARBA00022723"/>
    </source>
</evidence>
<dbReference type="InterPro" id="IPR018497">
    <property type="entry name" value="Peptidase_M13_C"/>
</dbReference>
<evidence type="ECO:0000259" key="9">
    <source>
        <dbReference type="Pfam" id="PF01431"/>
    </source>
</evidence>
<dbReference type="EMBL" id="CAJOBA010002270">
    <property type="protein sequence ID" value="CAF3637839.1"/>
    <property type="molecule type" value="Genomic_DNA"/>
</dbReference>
<dbReference type="CDD" id="cd08662">
    <property type="entry name" value="M13"/>
    <property type="match status" value="1"/>
</dbReference>
<feature type="chain" id="PRO_5044131880" evidence="8">
    <location>
        <begin position="24"/>
        <end position="694"/>
    </location>
</feature>
<feature type="domain" description="Peptidase M13 C-terminal" evidence="9">
    <location>
        <begin position="489"/>
        <end position="690"/>
    </location>
</feature>
<sequence>MSRYLWIFSIYLLLSNVWSLTSGLNKKIILNKNSINSNRKVFINKNDMDLTISPAKNYFLYANGLWLNKTQIPPSETSWGEFTILDNNIRKKLKLIMDDLTLHNKTYVNGSLQQKVADLYISGIHMGKINKLGYTPIKYILDQLKIIKNYTELINFLSDMYKNYNMGYLFDFYVGADDKNSSVNMINFQQTGIDLPERDYYFRNDPTSKIIREKYLLYIQKILKLTNSSKNLTELTRMADDILSLETQLAASHRTPNELRDPIKNYNSFQIDDLQKLMPNIDWPTFLKHIMVNMTTILMGQPDYYQLLDRLITTQPLDIWKNKIKFSIVNSFASYLSKEFADAKFDFYQRLIKGQKQQQERWKTVITTIDKSIGDLLGQLFVQKYFPLSAKQRMLEMVNNLQQVYHKRIEKLDWMSTETKEKALEKLTAITKKIGYPEKWKTYDSVIIDSQNFFLNIKSVLKYAFNEMIDKVGKPVDRTEWDMTTPTVNAYYNPLNNEIVFPAGILQFPFFDLNADDAINYGGIGTVIGHEMTHGFDDSGRQYDKDGNLKQWWTKEDENKFKEKLKVIIDQYNKFKVLDDQYVNGQLTLGENIADNGGVVIAYNAFKLTKQGQENNVTIDNFTPDQRFFLSYAQIWRGKMTDALLLSLLKKDPHAPANCRVNGPLSNLPAFYQTFNVTSHDDMYRPSEIRVNIW</sequence>
<dbReference type="PANTHER" id="PTHR11733">
    <property type="entry name" value="ZINC METALLOPROTEASE FAMILY M13 NEPRILYSIN-RELATED"/>
    <property type="match status" value="1"/>
</dbReference>
<evidence type="ECO:0000313" key="11">
    <source>
        <dbReference type="EMBL" id="CAF0852633.1"/>
    </source>
</evidence>
<evidence type="ECO:0000256" key="3">
    <source>
        <dbReference type="ARBA" id="ARBA00022670"/>
    </source>
</evidence>